<dbReference type="GO" id="GO:0000184">
    <property type="term" value="P:nuclear-transcribed mRNA catabolic process, nonsense-mediated decay"/>
    <property type="evidence" value="ECO:0007669"/>
    <property type="project" value="UniProtKB-KW"/>
</dbReference>
<feature type="compositionally biased region" description="Low complexity" evidence="3">
    <location>
        <begin position="148"/>
        <end position="180"/>
    </location>
</feature>
<evidence type="ECO:0000313" key="5">
    <source>
        <dbReference type="Proteomes" id="UP000398389"/>
    </source>
</evidence>
<feature type="compositionally biased region" description="Low complexity" evidence="3">
    <location>
        <begin position="381"/>
        <end position="403"/>
    </location>
</feature>
<dbReference type="GeneID" id="43582822"/>
<comment type="similarity">
    <text evidence="2">Belongs to the EDC family.</text>
</comment>
<feature type="compositionally biased region" description="Polar residues" evidence="3">
    <location>
        <begin position="364"/>
        <end position="380"/>
    </location>
</feature>
<dbReference type="PANTHER" id="PTHR36911">
    <property type="entry name" value="LIM ZINC-BINDING DOMAIN-CONTAINING PROTEIN-RELATED"/>
    <property type="match status" value="1"/>
</dbReference>
<accession>A0A5E8BTA9</accession>
<feature type="compositionally biased region" description="Polar residues" evidence="3">
    <location>
        <begin position="226"/>
        <end position="235"/>
    </location>
</feature>
<dbReference type="EMBL" id="CABVLU010000003">
    <property type="protein sequence ID" value="VVT54301.1"/>
    <property type="molecule type" value="Genomic_DNA"/>
</dbReference>
<evidence type="ECO:0000256" key="3">
    <source>
        <dbReference type="SAM" id="MobiDB-lite"/>
    </source>
</evidence>
<dbReference type="RefSeq" id="XP_031854613.1">
    <property type="nucleotide sequence ID" value="XM_031998722.1"/>
</dbReference>
<feature type="compositionally biased region" description="Polar residues" evidence="3">
    <location>
        <begin position="97"/>
        <end position="107"/>
    </location>
</feature>
<feature type="compositionally biased region" description="Polar residues" evidence="3">
    <location>
        <begin position="122"/>
        <end position="139"/>
    </location>
</feature>
<protein>
    <submittedName>
        <fullName evidence="4">Uncharacterized protein</fullName>
    </submittedName>
</protein>
<evidence type="ECO:0000256" key="1">
    <source>
        <dbReference type="ARBA" id="ARBA00023161"/>
    </source>
</evidence>
<name>A0A5E8BTA9_9ASCO</name>
<feature type="region of interest" description="Disordered" evidence="3">
    <location>
        <begin position="363"/>
        <end position="415"/>
    </location>
</feature>
<keyword evidence="5" id="KW-1185">Reference proteome</keyword>
<evidence type="ECO:0000313" key="4">
    <source>
        <dbReference type="EMBL" id="VVT54301.1"/>
    </source>
</evidence>
<feature type="compositionally biased region" description="Low complexity" evidence="3">
    <location>
        <begin position="196"/>
        <end position="212"/>
    </location>
</feature>
<dbReference type="Proteomes" id="UP000398389">
    <property type="component" value="Unassembled WGS sequence"/>
</dbReference>
<organism evidence="4 5">
    <name type="scientific">Magnusiomyces paraingens</name>
    <dbReference type="NCBI Taxonomy" id="2606893"/>
    <lineage>
        <taxon>Eukaryota</taxon>
        <taxon>Fungi</taxon>
        <taxon>Dikarya</taxon>
        <taxon>Ascomycota</taxon>
        <taxon>Saccharomycotina</taxon>
        <taxon>Dipodascomycetes</taxon>
        <taxon>Dipodascales</taxon>
        <taxon>Dipodascaceae</taxon>
        <taxon>Magnusiomyces</taxon>
    </lineage>
</organism>
<feature type="compositionally biased region" description="Low complexity" evidence="3">
    <location>
        <begin position="86"/>
        <end position="96"/>
    </location>
</feature>
<dbReference type="AlphaFoldDB" id="A0A5E8BTA9"/>
<gene>
    <name evidence="4" type="ORF">SAPINGB_P004007</name>
</gene>
<keyword evidence="1" id="KW-0866">Nonsense-mediated mRNA decay</keyword>
<feature type="compositionally biased region" description="Low complexity" evidence="3">
    <location>
        <begin position="26"/>
        <end position="51"/>
    </location>
</feature>
<dbReference type="InterPro" id="IPR028322">
    <property type="entry name" value="PNRC-like_rgn"/>
</dbReference>
<reference evidence="4 5" key="1">
    <citation type="submission" date="2019-09" db="EMBL/GenBank/DDBJ databases">
        <authorList>
            <person name="Brejova B."/>
        </authorList>
    </citation>
    <scope>NUCLEOTIDE SEQUENCE [LARGE SCALE GENOMIC DNA]</scope>
</reference>
<feature type="compositionally biased region" description="Polar residues" evidence="3">
    <location>
        <begin position="181"/>
        <end position="195"/>
    </location>
</feature>
<feature type="compositionally biased region" description="Low complexity" evidence="3">
    <location>
        <begin position="285"/>
        <end position="328"/>
    </location>
</feature>
<proteinExistence type="inferred from homology"/>
<dbReference type="Pfam" id="PF15365">
    <property type="entry name" value="PNRC"/>
    <property type="match status" value="1"/>
</dbReference>
<evidence type="ECO:0000256" key="2">
    <source>
        <dbReference type="ARBA" id="ARBA00061292"/>
    </source>
</evidence>
<sequence>MPKATSVITNQAIVRNALNKPRGSGRRNNGANNSNNNNVNSLSSSGNSLTNRGRKSLTLYNGNESGNLQMSSNRSGTFSKPRAPKQQQQQQQQQQQGRITDSFTSGGRKNRAKLLPLEQQEQDSNYTATNDASETNPLPDSQRRRIRSSGSSSSFGTNNNNNNNNNYINNNININSNNNNATSPSKRNRGLRQQTSKPFDSADPSPSPSTVSLPNLPLSGRRGKSSKPNLDNSSRPLRRGGKRSKQQDDSENSEEEKDLKEVLFPDLYGHKSSNNGSGPQRCKLYNNSNNNNNNNNNFNNYNNNNSFDNNPTAATAGSGSNGGSSTTSPSKICFAGSSFSNTPDPSALPKPAFMGKISPKAHHSNLSIDTSDNLTDQDAASSVSSSPSSVSSSPIKQTVSSSPKEVSLKQSQEQLKQVSPPVSQVVDIQQQQQPQQAASFYGLVPGGAAPYMNGPVYPYSFGPTGPYPSQNGAMPVPMAMNNPASSPYFYEPNSPFYAPPLSGMPYPMPPQQQFPQQLPPLQQQQPIGQPLGLHKNQENFALENDLKRLLNVGH</sequence>
<feature type="compositionally biased region" description="Polar residues" evidence="3">
    <location>
        <begin position="58"/>
        <end position="78"/>
    </location>
</feature>
<feature type="region of interest" description="Disordered" evidence="3">
    <location>
        <begin position="15"/>
        <end position="328"/>
    </location>
</feature>